<evidence type="ECO:0000256" key="1">
    <source>
        <dbReference type="SAM" id="Coils"/>
    </source>
</evidence>
<reference evidence="3" key="1">
    <citation type="submission" date="2023-07" db="EMBL/GenBank/DDBJ databases">
        <title>A chromosome-level genome assembly of Lolium multiflorum.</title>
        <authorList>
            <person name="Chen Y."/>
            <person name="Copetti D."/>
            <person name="Kolliker R."/>
            <person name="Studer B."/>
        </authorList>
    </citation>
    <scope>NUCLEOTIDE SEQUENCE</scope>
    <source>
        <strain evidence="3">02402/16</strain>
        <tissue evidence="3">Leaf</tissue>
    </source>
</reference>
<comment type="caution">
    <text evidence="3">The sequence shown here is derived from an EMBL/GenBank/DDBJ whole genome shotgun (WGS) entry which is preliminary data.</text>
</comment>
<name>A0AAD8TBS8_LOLMU</name>
<dbReference type="EMBL" id="JAUUTY010000002">
    <property type="protein sequence ID" value="KAK1678803.1"/>
    <property type="molecule type" value="Genomic_DNA"/>
</dbReference>
<gene>
    <name evidence="3" type="ORF">QYE76_039651</name>
</gene>
<dbReference type="AlphaFoldDB" id="A0AAD8TBS8"/>
<feature type="region of interest" description="Disordered" evidence="2">
    <location>
        <begin position="288"/>
        <end position="324"/>
    </location>
</feature>
<organism evidence="3 4">
    <name type="scientific">Lolium multiflorum</name>
    <name type="common">Italian ryegrass</name>
    <name type="synonym">Lolium perenne subsp. multiflorum</name>
    <dbReference type="NCBI Taxonomy" id="4521"/>
    <lineage>
        <taxon>Eukaryota</taxon>
        <taxon>Viridiplantae</taxon>
        <taxon>Streptophyta</taxon>
        <taxon>Embryophyta</taxon>
        <taxon>Tracheophyta</taxon>
        <taxon>Spermatophyta</taxon>
        <taxon>Magnoliopsida</taxon>
        <taxon>Liliopsida</taxon>
        <taxon>Poales</taxon>
        <taxon>Poaceae</taxon>
        <taxon>BOP clade</taxon>
        <taxon>Pooideae</taxon>
        <taxon>Poodae</taxon>
        <taxon>Poeae</taxon>
        <taxon>Poeae Chloroplast Group 2 (Poeae type)</taxon>
        <taxon>Loliodinae</taxon>
        <taxon>Loliinae</taxon>
        <taxon>Lolium</taxon>
    </lineage>
</organism>
<protein>
    <submittedName>
        <fullName evidence="3">Uncharacterized protein</fullName>
    </submittedName>
</protein>
<proteinExistence type="predicted"/>
<dbReference type="Proteomes" id="UP001231189">
    <property type="component" value="Unassembled WGS sequence"/>
</dbReference>
<evidence type="ECO:0000313" key="3">
    <source>
        <dbReference type="EMBL" id="KAK1678803.1"/>
    </source>
</evidence>
<feature type="coiled-coil region" evidence="1">
    <location>
        <begin position="36"/>
        <end position="130"/>
    </location>
</feature>
<feature type="compositionally biased region" description="Acidic residues" evidence="2">
    <location>
        <begin position="296"/>
        <end position="310"/>
    </location>
</feature>
<accession>A0AAD8TBS8</accession>
<evidence type="ECO:0000313" key="4">
    <source>
        <dbReference type="Proteomes" id="UP001231189"/>
    </source>
</evidence>
<keyword evidence="1" id="KW-0175">Coiled coil</keyword>
<evidence type="ECO:0000256" key="2">
    <source>
        <dbReference type="SAM" id="MobiDB-lite"/>
    </source>
</evidence>
<sequence>MLTADARKTLFEELLWEHRELVEAHDKCQVLPEASIDALKEQLANAQREKEQLIKQHQEELSAQRTSYQELNGQDERGLENASNATVVLQAELEELAKARKAAEEKVARLEEERKECNQLILQTDNLAHRLFPDSQTYAVKKVNARRPSQSQASLAVPWTPNDHLVALNARVSHMRAIDRNLSDIPDVASQLYRTLWPGEVVPDTFSLISDRLKGAGRRIREWQCSAARAGADSVLRVACSWYPELDLDALIGVREGAETDLDPILAAKRQDRAYRIAEYAEMRTFIPPPHGVQDYLDEEGDEAEEEPLDDAGAGDAPPEAPAA</sequence>
<keyword evidence="4" id="KW-1185">Reference proteome</keyword>